<comment type="caution">
    <text evidence="2">The sequence shown here is derived from an EMBL/GenBank/DDBJ whole genome shotgun (WGS) entry which is preliminary data.</text>
</comment>
<keyword evidence="3" id="KW-1185">Reference proteome</keyword>
<protein>
    <submittedName>
        <fullName evidence="2">Uncharacterized protein</fullName>
    </submittedName>
</protein>
<feature type="compositionally biased region" description="Low complexity" evidence="1">
    <location>
        <begin position="372"/>
        <end position="381"/>
    </location>
</feature>
<gene>
    <name evidence="2" type="ORF">P3H78_21045</name>
</gene>
<reference evidence="2 3" key="1">
    <citation type="submission" date="2023-03" db="EMBL/GenBank/DDBJ databases">
        <title>Draft genome sequence of Streptomyces sp. K1PA1 isolated from peat swamp forest in Thailand.</title>
        <authorList>
            <person name="Klaysubun C."/>
            <person name="Duangmal K."/>
        </authorList>
    </citation>
    <scope>NUCLEOTIDE SEQUENCE [LARGE SCALE GENOMIC DNA]</scope>
    <source>
        <strain evidence="2 3">K1PA1</strain>
    </source>
</reference>
<sequence>MAWPAVLPAAALRVMRTAACRRAVHLGLLVGVLFTVGFLCGEQAHAADRPAAPSVGATGAAGVRAAGATGPSGGATAAVTSLSATAADGPRSVAGPHAPRRQDAPSSPTGAPRPEATSYRVGHPRPGGSARAGDAPAAAGAVPAPASTRRTGAPDAVGARRPGGPASGGSVLDGAGAGGAGVRATAGGVVETVTGLVPRPVGDLVGSVTRDLAAAQVPVSPAALLPVLPAAPAPAAPAPAPGLPGLPGVPGASGRPGETPPPPADPARGARRTGPAAAPVPTVRGPVSRSGVTAGHRPSDAEFGPRSVSLVSLPGVVDLRAPGTGRSPMPQAPTGGPDGTLVTQSAVGNGAPRYADAQAVALAGIAPLPLLPGAAAPADSAGPRDRHRPIPVFPG</sequence>
<feature type="compositionally biased region" description="Low complexity" evidence="1">
    <location>
        <begin position="272"/>
        <end position="287"/>
    </location>
</feature>
<evidence type="ECO:0000313" key="2">
    <source>
        <dbReference type="EMBL" id="MDF3301062.1"/>
    </source>
</evidence>
<feature type="region of interest" description="Disordered" evidence="1">
    <location>
        <begin position="234"/>
        <end position="306"/>
    </location>
</feature>
<name>A0ABT6A8T5_9ACTN</name>
<evidence type="ECO:0000256" key="1">
    <source>
        <dbReference type="SAM" id="MobiDB-lite"/>
    </source>
</evidence>
<feature type="region of interest" description="Disordered" evidence="1">
    <location>
        <begin position="372"/>
        <end position="395"/>
    </location>
</feature>
<accession>A0ABT6A8T5</accession>
<proteinExistence type="predicted"/>
<dbReference type="RefSeq" id="WP_276110641.1">
    <property type="nucleotide sequence ID" value="NZ_JARJBB010000011.1"/>
</dbReference>
<feature type="compositionally biased region" description="Pro residues" evidence="1">
    <location>
        <begin position="234"/>
        <end position="244"/>
    </location>
</feature>
<evidence type="ECO:0000313" key="3">
    <source>
        <dbReference type="Proteomes" id="UP001221150"/>
    </source>
</evidence>
<dbReference type="Proteomes" id="UP001221150">
    <property type="component" value="Unassembled WGS sequence"/>
</dbReference>
<organism evidence="2 3">
    <name type="scientific">Streptomyces tropicalis</name>
    <dbReference type="NCBI Taxonomy" id="3034234"/>
    <lineage>
        <taxon>Bacteria</taxon>
        <taxon>Bacillati</taxon>
        <taxon>Actinomycetota</taxon>
        <taxon>Actinomycetes</taxon>
        <taxon>Kitasatosporales</taxon>
        <taxon>Streptomycetaceae</taxon>
        <taxon>Streptomyces</taxon>
    </lineage>
</organism>
<feature type="region of interest" description="Disordered" evidence="1">
    <location>
        <begin position="86"/>
        <end position="172"/>
    </location>
</feature>
<feature type="compositionally biased region" description="Low complexity" evidence="1">
    <location>
        <begin position="124"/>
        <end position="172"/>
    </location>
</feature>
<dbReference type="EMBL" id="JARJBB010000011">
    <property type="protein sequence ID" value="MDF3301062.1"/>
    <property type="molecule type" value="Genomic_DNA"/>
</dbReference>